<dbReference type="InterPro" id="IPR052044">
    <property type="entry name" value="PKS_Associated_Protein"/>
</dbReference>
<organism evidence="2 3">
    <name type="scientific">candidate division WOR_3 bacterium SM1_77</name>
    <dbReference type="NCBI Taxonomy" id="1703778"/>
    <lineage>
        <taxon>Bacteria</taxon>
        <taxon>Bacteria division WOR-3</taxon>
    </lineage>
</organism>
<accession>A0A0S8JY02</accession>
<sequence length="119" mass="14045">MEKVNISEKLAQFTDYWNPRVVGELNEQHVKLVKLKGDFIWHHHENADELFLVIKGKITIHLRDRLVELEEGEFFIVPRGVEHKTAAENEAHIMLFEPKYTINTGNVQDKRTKDRLEQI</sequence>
<dbReference type="InterPro" id="IPR014710">
    <property type="entry name" value="RmlC-like_jellyroll"/>
</dbReference>
<dbReference type="InterPro" id="IPR011051">
    <property type="entry name" value="RmlC_Cupin_sf"/>
</dbReference>
<evidence type="ECO:0000313" key="2">
    <source>
        <dbReference type="EMBL" id="KPL14737.1"/>
    </source>
</evidence>
<dbReference type="SUPFAM" id="SSF51182">
    <property type="entry name" value="RmlC-like cupins"/>
    <property type="match status" value="1"/>
</dbReference>
<dbReference type="EMBL" id="LJVE01000037">
    <property type="protein sequence ID" value="KPL14737.1"/>
    <property type="molecule type" value="Genomic_DNA"/>
</dbReference>
<gene>
    <name evidence="2" type="ORF">AMJ74_02810</name>
</gene>
<evidence type="ECO:0000313" key="3">
    <source>
        <dbReference type="Proteomes" id="UP000050975"/>
    </source>
</evidence>
<dbReference type="Proteomes" id="UP000050975">
    <property type="component" value="Unassembled WGS sequence"/>
</dbReference>
<dbReference type="InterPro" id="IPR013096">
    <property type="entry name" value="Cupin_2"/>
</dbReference>
<dbReference type="Gene3D" id="2.60.120.10">
    <property type="entry name" value="Jelly Rolls"/>
    <property type="match status" value="1"/>
</dbReference>
<dbReference type="Pfam" id="PF07883">
    <property type="entry name" value="Cupin_2"/>
    <property type="match status" value="1"/>
</dbReference>
<comment type="caution">
    <text evidence="2">The sequence shown here is derived from an EMBL/GenBank/DDBJ whole genome shotgun (WGS) entry which is preliminary data.</text>
</comment>
<dbReference type="AlphaFoldDB" id="A0A0S8JY02"/>
<feature type="domain" description="Cupin type-2" evidence="1">
    <location>
        <begin position="37"/>
        <end position="91"/>
    </location>
</feature>
<evidence type="ECO:0000259" key="1">
    <source>
        <dbReference type="Pfam" id="PF07883"/>
    </source>
</evidence>
<name>A0A0S8JY02_UNCW3</name>
<reference evidence="2 3" key="1">
    <citation type="journal article" date="2015" name="Microbiome">
        <title>Genomic resolution of linkages in carbon, nitrogen, and sulfur cycling among widespread estuary sediment bacteria.</title>
        <authorList>
            <person name="Baker B.J."/>
            <person name="Lazar C.S."/>
            <person name="Teske A.P."/>
            <person name="Dick G.J."/>
        </authorList>
    </citation>
    <scope>NUCLEOTIDE SEQUENCE [LARGE SCALE GENOMIC DNA]</scope>
    <source>
        <strain evidence="2">SM1_77</strain>
    </source>
</reference>
<protein>
    <recommendedName>
        <fullName evidence="1">Cupin type-2 domain-containing protein</fullName>
    </recommendedName>
</protein>
<dbReference type="CDD" id="cd02226">
    <property type="entry name" value="cupin_YdbB-like"/>
    <property type="match status" value="1"/>
</dbReference>
<dbReference type="PANTHER" id="PTHR36114">
    <property type="entry name" value="16.7 KDA PROTEIN IN WHIE LOCUS"/>
    <property type="match status" value="1"/>
</dbReference>
<dbReference type="PANTHER" id="PTHR36114:SF1">
    <property type="entry name" value="16.7 KDA PROTEIN IN WHIE LOCUS"/>
    <property type="match status" value="1"/>
</dbReference>
<proteinExistence type="predicted"/>